<organism evidence="4 5">
    <name type="scientific">Caerostris extrusa</name>
    <name type="common">Bark spider</name>
    <name type="synonym">Caerostris bankana</name>
    <dbReference type="NCBI Taxonomy" id="172846"/>
    <lineage>
        <taxon>Eukaryota</taxon>
        <taxon>Metazoa</taxon>
        <taxon>Ecdysozoa</taxon>
        <taxon>Arthropoda</taxon>
        <taxon>Chelicerata</taxon>
        <taxon>Arachnida</taxon>
        <taxon>Araneae</taxon>
        <taxon>Araneomorphae</taxon>
        <taxon>Entelegynae</taxon>
        <taxon>Araneoidea</taxon>
        <taxon>Araneidae</taxon>
        <taxon>Caerostris</taxon>
    </lineage>
</organism>
<gene>
    <name evidence="4" type="ORF">CEXT_455731</name>
</gene>
<protein>
    <recommendedName>
        <fullName evidence="3">Set2 Rpb1 interacting domain-containing protein</fullName>
    </recommendedName>
</protein>
<dbReference type="GO" id="GO:0046975">
    <property type="term" value="F:histone H3K36 methyltransferase activity"/>
    <property type="evidence" value="ECO:0007669"/>
    <property type="project" value="InterPro"/>
</dbReference>
<comment type="subcellular location">
    <subcellularLocation>
        <location evidence="1">Nucleus</location>
    </subcellularLocation>
</comment>
<dbReference type="InterPro" id="IPR038190">
    <property type="entry name" value="SRI_sf"/>
</dbReference>
<dbReference type="GO" id="GO:0005634">
    <property type="term" value="C:nucleus"/>
    <property type="evidence" value="ECO:0007669"/>
    <property type="project" value="TreeGrafter"/>
</dbReference>
<dbReference type="GO" id="GO:0005694">
    <property type="term" value="C:chromosome"/>
    <property type="evidence" value="ECO:0007669"/>
    <property type="project" value="InterPro"/>
</dbReference>
<dbReference type="InterPro" id="IPR013257">
    <property type="entry name" value="SRI"/>
</dbReference>
<dbReference type="InterPro" id="IPR042294">
    <property type="entry name" value="SETD2_animal"/>
</dbReference>
<evidence type="ECO:0000256" key="1">
    <source>
        <dbReference type="ARBA" id="ARBA00004123"/>
    </source>
</evidence>
<dbReference type="GO" id="GO:0006355">
    <property type="term" value="P:regulation of DNA-templated transcription"/>
    <property type="evidence" value="ECO:0007669"/>
    <property type="project" value="InterPro"/>
</dbReference>
<dbReference type="Proteomes" id="UP001054945">
    <property type="component" value="Unassembled WGS sequence"/>
</dbReference>
<reference evidence="4 5" key="1">
    <citation type="submission" date="2021-06" db="EMBL/GenBank/DDBJ databases">
        <title>Caerostris extrusa draft genome.</title>
        <authorList>
            <person name="Kono N."/>
            <person name="Arakawa K."/>
        </authorList>
    </citation>
    <scope>NUCLEOTIDE SEQUENCE [LARGE SCALE GENOMIC DNA]</scope>
</reference>
<dbReference type="Gene3D" id="1.10.1740.100">
    <property type="entry name" value="Set2, Rpb1 interacting domain"/>
    <property type="match status" value="1"/>
</dbReference>
<dbReference type="AlphaFoldDB" id="A0AAV4MTV3"/>
<keyword evidence="2" id="KW-0539">Nucleus</keyword>
<dbReference type="Pfam" id="PF08236">
    <property type="entry name" value="SRI"/>
    <property type="match status" value="1"/>
</dbReference>
<comment type="caution">
    <text evidence="4">The sequence shown here is derived from an EMBL/GenBank/DDBJ whole genome shotgun (WGS) entry which is preliminary data.</text>
</comment>
<evidence type="ECO:0000256" key="2">
    <source>
        <dbReference type="ARBA" id="ARBA00023242"/>
    </source>
</evidence>
<accession>A0AAV4MTV3</accession>
<feature type="domain" description="Set2 Rpb1 interacting" evidence="3">
    <location>
        <begin position="1"/>
        <end position="77"/>
    </location>
</feature>
<proteinExistence type="predicted"/>
<sequence length="79" mass="9339">MSAFVVHCLMPYYEANSPIGKITNSDDFKYLARKLTHTVMKLKMNISNEDSERNENKNFKVRDYIHKYMANCGPVYKRE</sequence>
<dbReference type="PANTHER" id="PTHR46711">
    <property type="entry name" value="HISTONE-LYSINE N-METHYLTRANSFERASE SETD2"/>
    <property type="match status" value="1"/>
</dbReference>
<evidence type="ECO:0000313" key="4">
    <source>
        <dbReference type="EMBL" id="GIX75842.1"/>
    </source>
</evidence>
<dbReference type="EMBL" id="BPLR01020202">
    <property type="protein sequence ID" value="GIX75842.1"/>
    <property type="molecule type" value="Genomic_DNA"/>
</dbReference>
<keyword evidence="5" id="KW-1185">Reference proteome</keyword>
<evidence type="ECO:0000313" key="5">
    <source>
        <dbReference type="Proteomes" id="UP001054945"/>
    </source>
</evidence>
<evidence type="ECO:0000259" key="3">
    <source>
        <dbReference type="Pfam" id="PF08236"/>
    </source>
</evidence>
<name>A0AAV4MTV3_CAEEX</name>
<dbReference type="PANTHER" id="PTHR46711:SF1">
    <property type="entry name" value="HISTONE-LYSINE N-METHYLTRANSFERASE SETD2"/>
    <property type="match status" value="1"/>
</dbReference>